<evidence type="ECO:0000313" key="1">
    <source>
        <dbReference type="EMBL" id="GBP42946.1"/>
    </source>
</evidence>
<sequence length="104" mass="11359">MNFVAYKCTIQLNVPSTGAVPFTPGKGMSRATEENLPPWALAPTASSVSPALGRHDTGVIARKKCCIKWRISINWKFNAPQAEFARSDQTRLTPGFDGTRVSVH</sequence>
<name>A0A4C1VUR9_EUMVA</name>
<protein>
    <submittedName>
        <fullName evidence="1">Uncharacterized protein</fullName>
    </submittedName>
</protein>
<evidence type="ECO:0000313" key="2">
    <source>
        <dbReference type="Proteomes" id="UP000299102"/>
    </source>
</evidence>
<dbReference type="EMBL" id="BGZK01000427">
    <property type="protein sequence ID" value="GBP42946.1"/>
    <property type="molecule type" value="Genomic_DNA"/>
</dbReference>
<gene>
    <name evidence="1" type="ORF">EVAR_96443_1</name>
</gene>
<keyword evidence="2" id="KW-1185">Reference proteome</keyword>
<dbReference type="Proteomes" id="UP000299102">
    <property type="component" value="Unassembled WGS sequence"/>
</dbReference>
<proteinExistence type="predicted"/>
<dbReference type="AlphaFoldDB" id="A0A4C1VUR9"/>
<accession>A0A4C1VUR9</accession>
<organism evidence="1 2">
    <name type="scientific">Eumeta variegata</name>
    <name type="common">Bagworm moth</name>
    <name type="synonym">Eumeta japonica</name>
    <dbReference type="NCBI Taxonomy" id="151549"/>
    <lineage>
        <taxon>Eukaryota</taxon>
        <taxon>Metazoa</taxon>
        <taxon>Ecdysozoa</taxon>
        <taxon>Arthropoda</taxon>
        <taxon>Hexapoda</taxon>
        <taxon>Insecta</taxon>
        <taxon>Pterygota</taxon>
        <taxon>Neoptera</taxon>
        <taxon>Endopterygota</taxon>
        <taxon>Lepidoptera</taxon>
        <taxon>Glossata</taxon>
        <taxon>Ditrysia</taxon>
        <taxon>Tineoidea</taxon>
        <taxon>Psychidae</taxon>
        <taxon>Oiketicinae</taxon>
        <taxon>Eumeta</taxon>
    </lineage>
</organism>
<reference evidence="1 2" key="1">
    <citation type="journal article" date="2019" name="Commun. Biol.">
        <title>The bagworm genome reveals a unique fibroin gene that provides high tensile strength.</title>
        <authorList>
            <person name="Kono N."/>
            <person name="Nakamura H."/>
            <person name="Ohtoshi R."/>
            <person name="Tomita M."/>
            <person name="Numata K."/>
            <person name="Arakawa K."/>
        </authorList>
    </citation>
    <scope>NUCLEOTIDE SEQUENCE [LARGE SCALE GENOMIC DNA]</scope>
</reference>
<comment type="caution">
    <text evidence="1">The sequence shown here is derived from an EMBL/GenBank/DDBJ whole genome shotgun (WGS) entry which is preliminary data.</text>
</comment>